<accession>A0AA35S2G5</accession>
<dbReference type="AlphaFoldDB" id="A0AA35S2G5"/>
<dbReference type="Gene3D" id="2.10.220.10">
    <property type="entry name" value="Hormone Receptor, Insulin-like Growth Factor Receptor 1, Chain A, domain 2"/>
    <property type="match status" value="2"/>
</dbReference>
<dbReference type="SMART" id="SM00261">
    <property type="entry name" value="FU"/>
    <property type="match status" value="4"/>
</dbReference>
<dbReference type="CDD" id="cd00064">
    <property type="entry name" value="FU"/>
    <property type="match status" value="1"/>
</dbReference>
<dbReference type="SUPFAM" id="SSF57184">
    <property type="entry name" value="Growth factor receptor domain"/>
    <property type="match status" value="2"/>
</dbReference>
<evidence type="ECO:0000313" key="2">
    <source>
        <dbReference type="Proteomes" id="UP001174909"/>
    </source>
</evidence>
<keyword evidence="1" id="KW-0675">Receptor</keyword>
<organism evidence="1 2">
    <name type="scientific">Geodia barretti</name>
    <name type="common">Barrett's horny sponge</name>
    <dbReference type="NCBI Taxonomy" id="519541"/>
    <lineage>
        <taxon>Eukaryota</taxon>
        <taxon>Metazoa</taxon>
        <taxon>Porifera</taxon>
        <taxon>Demospongiae</taxon>
        <taxon>Heteroscleromorpha</taxon>
        <taxon>Tetractinellida</taxon>
        <taxon>Astrophorina</taxon>
        <taxon>Geodiidae</taxon>
        <taxon>Geodia</taxon>
    </lineage>
</organism>
<comment type="caution">
    <text evidence="1">The sequence shown here is derived from an EMBL/GenBank/DDBJ whole genome shotgun (WGS) entry which is preliminary data.</text>
</comment>
<gene>
    <name evidence="1" type="ORF">GBAR_LOCUS12701</name>
</gene>
<dbReference type="InterPro" id="IPR006212">
    <property type="entry name" value="Furin_repeat"/>
</dbReference>
<protein>
    <submittedName>
        <fullName evidence="1">Epidermal growth factor receptor</fullName>
    </submittedName>
</protein>
<dbReference type="InterPro" id="IPR009030">
    <property type="entry name" value="Growth_fac_rcpt_cys_sf"/>
</dbReference>
<keyword evidence="2" id="KW-1185">Reference proteome</keyword>
<reference evidence="1" key="1">
    <citation type="submission" date="2023-03" db="EMBL/GenBank/DDBJ databases">
        <authorList>
            <person name="Steffen K."/>
            <person name="Cardenas P."/>
        </authorList>
    </citation>
    <scope>NUCLEOTIDE SEQUENCE</scope>
</reference>
<evidence type="ECO:0000313" key="1">
    <source>
        <dbReference type="EMBL" id="CAI8021397.1"/>
    </source>
</evidence>
<name>A0AA35S2G5_GEOBA</name>
<sequence length="374" mass="39806">MLVETLSPNASIGATDFSLDTTPPELQEFNADLTPVSKVYLTFSETVRQMGKIETSISLMNAPQEATVVIQLSEEDKSDQTGFNTIEISLSPPVITRLLVDSIASSVDSLYLSLSVGVVSDTSGNPVIPVTAFQVQQLYKACFSNTYNNETLGECLECPGECEGSCTGPAPIVGPGGCDSCHALLLDQQGKQLACADATSSCPKGYFSTSLSSITSSLPPTVTESTLLCQRCHSLCSSCDGPTTSECLTCSYAFLTNSTTPRISCLESCEQTSASDCVMCHEQCSGCTGPTDRDCVMCREDSIVDSQRRLVCVPQCQGNTFLSPESGAYRCQECNCECNGCRGSSNTDCITCRNANFTTDGVCMCLAMCPLRLL</sequence>
<proteinExistence type="predicted"/>
<dbReference type="EMBL" id="CASHTH010001897">
    <property type="protein sequence ID" value="CAI8021397.1"/>
    <property type="molecule type" value="Genomic_DNA"/>
</dbReference>
<dbReference type="Proteomes" id="UP001174909">
    <property type="component" value="Unassembled WGS sequence"/>
</dbReference>